<dbReference type="InterPro" id="IPR029055">
    <property type="entry name" value="Ntn_hydrolases_N"/>
</dbReference>
<evidence type="ECO:0000256" key="5">
    <source>
        <dbReference type="PIRSR" id="PIRSR600246-1"/>
    </source>
</evidence>
<name>A0AAF0BKR6_9PROT</name>
<keyword evidence="9" id="KW-1185">Reference proteome</keyword>
<dbReference type="PANTHER" id="PTHR10188">
    <property type="entry name" value="L-ASPARAGINASE"/>
    <property type="match status" value="1"/>
</dbReference>
<gene>
    <name evidence="8" type="ORF">PH603_08955</name>
</gene>
<feature type="site" description="Cleavage; by autolysis" evidence="7">
    <location>
        <begin position="181"/>
        <end position="182"/>
    </location>
</feature>
<evidence type="ECO:0000313" key="8">
    <source>
        <dbReference type="EMBL" id="WCL52665.1"/>
    </source>
</evidence>
<dbReference type="Proteomes" id="UP001217500">
    <property type="component" value="Chromosome"/>
</dbReference>
<evidence type="ECO:0000256" key="1">
    <source>
        <dbReference type="ARBA" id="ARBA00022670"/>
    </source>
</evidence>
<feature type="active site" description="Nucleophile" evidence="5">
    <location>
        <position position="182"/>
    </location>
</feature>
<sequence length="318" mass="33059">MAAHADDAMQDYALVIHGGAGTITPDKLTPELEASIRADLTKALEAGEAVLKSGGKALDAVTAAIQVLEDSPNFNAGKGAVFTHEGKNEMDAAIMNGETLEAGAVAGVTNIRNPIALARAVMEKSPHVMLSGKGAETFGAENGVTIVDPAYFHTDFRWQQLQKALAEGKTALDHDIEYKFGTVGAVARDKSGHIAAGTSTGGMTNKLWGRVGDSPVIGAGTYADDKSCAVSATGHGEYFIRKTVARSICALMEYGGMDVEAAANKVIMDELKPMGGDGGIIAVDAKGNMAQVFNTPGMYRGKVGAKTPLNVAIYGDDR</sequence>
<accession>A0AAF0BKR6</accession>
<proteinExistence type="predicted"/>
<protein>
    <recommendedName>
        <fullName evidence="4">Isoaspartyl peptidase</fullName>
    </recommendedName>
</protein>
<keyword evidence="3" id="KW-0068">Autocatalytic cleavage</keyword>
<dbReference type="Pfam" id="PF01112">
    <property type="entry name" value="Asparaginase_2"/>
    <property type="match status" value="1"/>
</dbReference>
<keyword evidence="1" id="KW-0645">Protease</keyword>
<evidence type="ECO:0000256" key="3">
    <source>
        <dbReference type="ARBA" id="ARBA00022813"/>
    </source>
</evidence>
<evidence type="ECO:0000256" key="7">
    <source>
        <dbReference type="PIRSR" id="PIRSR600246-3"/>
    </source>
</evidence>
<evidence type="ECO:0000256" key="2">
    <source>
        <dbReference type="ARBA" id="ARBA00022801"/>
    </source>
</evidence>
<dbReference type="Gene3D" id="3.60.20.30">
    <property type="entry name" value="(Glycosyl)asparaginase"/>
    <property type="match status" value="1"/>
</dbReference>
<organism evidence="8 9">
    <name type="scientific">Gimibacter soli</name>
    <dbReference type="NCBI Taxonomy" id="3024400"/>
    <lineage>
        <taxon>Bacteria</taxon>
        <taxon>Pseudomonadati</taxon>
        <taxon>Pseudomonadota</taxon>
        <taxon>Alphaproteobacteria</taxon>
        <taxon>Kordiimonadales</taxon>
        <taxon>Temperatibacteraceae</taxon>
        <taxon>Gimibacter</taxon>
    </lineage>
</organism>
<feature type="binding site" evidence="6">
    <location>
        <begin position="210"/>
        <end position="213"/>
    </location>
    <ligand>
        <name>substrate</name>
    </ligand>
</feature>
<dbReference type="AlphaFoldDB" id="A0AAF0BKR6"/>
<dbReference type="EMBL" id="CP116805">
    <property type="protein sequence ID" value="WCL52665.1"/>
    <property type="molecule type" value="Genomic_DNA"/>
</dbReference>
<keyword evidence="2" id="KW-0378">Hydrolase</keyword>
<dbReference type="GO" id="GO:0008233">
    <property type="term" value="F:peptidase activity"/>
    <property type="evidence" value="ECO:0007669"/>
    <property type="project" value="UniProtKB-KW"/>
</dbReference>
<dbReference type="InterPro" id="IPR000246">
    <property type="entry name" value="Peptidase_T2"/>
</dbReference>
<dbReference type="KEGG" id="gso:PH603_08955"/>
<dbReference type="RefSeq" id="WP_289501979.1">
    <property type="nucleotide sequence ID" value="NZ_CP116805.1"/>
</dbReference>
<reference evidence="8" key="1">
    <citation type="submission" date="2023-01" db="EMBL/GenBank/DDBJ databases">
        <title>The genome sequence of Kordiimonadaceae bacterium 6D33.</title>
        <authorList>
            <person name="Liu Y."/>
        </authorList>
    </citation>
    <scope>NUCLEOTIDE SEQUENCE</scope>
    <source>
        <strain evidence="8">6D33</strain>
    </source>
</reference>
<dbReference type="FunFam" id="3.60.20.30:FF:000001">
    <property type="entry name" value="Isoaspartyl peptidase/L-asparaginase"/>
    <property type="match status" value="1"/>
</dbReference>
<evidence type="ECO:0000256" key="4">
    <source>
        <dbReference type="ARBA" id="ARBA00069124"/>
    </source>
</evidence>
<feature type="binding site" evidence="6">
    <location>
        <begin position="233"/>
        <end position="236"/>
    </location>
    <ligand>
        <name>substrate</name>
    </ligand>
</feature>
<dbReference type="PANTHER" id="PTHR10188:SF6">
    <property type="entry name" value="N(4)-(BETA-N-ACETYLGLUCOSAMINYL)-L-ASPARAGINASE"/>
    <property type="match status" value="1"/>
</dbReference>
<dbReference type="CDD" id="cd04701">
    <property type="entry name" value="Asparaginase_2"/>
    <property type="match status" value="1"/>
</dbReference>
<evidence type="ECO:0000313" key="9">
    <source>
        <dbReference type="Proteomes" id="UP001217500"/>
    </source>
</evidence>
<dbReference type="SUPFAM" id="SSF56235">
    <property type="entry name" value="N-terminal nucleophile aminohydrolases (Ntn hydrolases)"/>
    <property type="match status" value="1"/>
</dbReference>
<dbReference type="GO" id="GO:0016811">
    <property type="term" value="F:hydrolase activity, acting on carbon-nitrogen (but not peptide) bonds, in linear amides"/>
    <property type="evidence" value="ECO:0007669"/>
    <property type="project" value="UniProtKB-ARBA"/>
</dbReference>
<dbReference type="GO" id="GO:0006508">
    <property type="term" value="P:proteolysis"/>
    <property type="evidence" value="ECO:0007669"/>
    <property type="project" value="UniProtKB-KW"/>
</dbReference>
<evidence type="ECO:0000256" key="6">
    <source>
        <dbReference type="PIRSR" id="PIRSR600246-2"/>
    </source>
</evidence>